<comment type="caution">
    <text evidence="1">The sequence shown here is derived from an EMBL/GenBank/DDBJ whole genome shotgun (WGS) entry which is preliminary data.</text>
</comment>
<keyword evidence="2" id="KW-1185">Reference proteome</keyword>
<reference evidence="1 2" key="1">
    <citation type="submission" date="2019-02" db="EMBL/GenBank/DDBJ databases">
        <title>Deep-cultivation of Planctomycetes and their phenomic and genomic characterization uncovers novel biology.</title>
        <authorList>
            <person name="Wiegand S."/>
            <person name="Jogler M."/>
            <person name="Boedeker C."/>
            <person name="Pinto D."/>
            <person name="Vollmers J."/>
            <person name="Rivas-Marin E."/>
            <person name="Kohn T."/>
            <person name="Peeters S.H."/>
            <person name="Heuer A."/>
            <person name="Rast P."/>
            <person name="Oberbeckmann S."/>
            <person name="Bunk B."/>
            <person name="Jeske O."/>
            <person name="Meyerdierks A."/>
            <person name="Storesund J.E."/>
            <person name="Kallscheuer N."/>
            <person name="Luecker S."/>
            <person name="Lage O.M."/>
            <person name="Pohl T."/>
            <person name="Merkel B.J."/>
            <person name="Hornburger P."/>
            <person name="Mueller R.-W."/>
            <person name="Bruemmer F."/>
            <person name="Labrenz M."/>
            <person name="Spormann A.M."/>
            <person name="Op Den Camp H."/>
            <person name="Overmann J."/>
            <person name="Amann R."/>
            <person name="Jetten M.S.M."/>
            <person name="Mascher T."/>
            <person name="Medema M.H."/>
            <person name="Devos D.P."/>
            <person name="Kaster A.-K."/>
            <person name="Ovreas L."/>
            <person name="Rohde M."/>
            <person name="Galperin M.Y."/>
            <person name="Jogler C."/>
        </authorList>
    </citation>
    <scope>NUCLEOTIDE SEQUENCE [LARGE SCALE GENOMIC DNA]</scope>
    <source>
        <strain evidence="1 2">CA13</strain>
    </source>
</reference>
<protein>
    <submittedName>
        <fullName evidence="1">Uncharacterized protein</fullName>
    </submittedName>
</protein>
<organism evidence="1 2">
    <name type="scientific">Novipirellula herctigrandis</name>
    <dbReference type="NCBI Taxonomy" id="2527986"/>
    <lineage>
        <taxon>Bacteria</taxon>
        <taxon>Pseudomonadati</taxon>
        <taxon>Planctomycetota</taxon>
        <taxon>Planctomycetia</taxon>
        <taxon>Pirellulales</taxon>
        <taxon>Pirellulaceae</taxon>
        <taxon>Novipirellula</taxon>
    </lineage>
</organism>
<evidence type="ECO:0000313" key="2">
    <source>
        <dbReference type="Proteomes" id="UP000315010"/>
    </source>
</evidence>
<name>A0A5C5Z788_9BACT</name>
<dbReference type="Proteomes" id="UP000315010">
    <property type="component" value="Unassembled WGS sequence"/>
</dbReference>
<proteinExistence type="predicted"/>
<dbReference type="AlphaFoldDB" id="A0A5C5Z788"/>
<dbReference type="EMBL" id="SJPJ01000001">
    <property type="protein sequence ID" value="TWT83095.1"/>
    <property type="molecule type" value="Genomic_DNA"/>
</dbReference>
<gene>
    <name evidence="1" type="ORF">CA13_45580</name>
</gene>
<sequence length="34" mass="3736">MSRATEDHVDVLFALIGASMIGAAIKRLKSQSYR</sequence>
<evidence type="ECO:0000313" key="1">
    <source>
        <dbReference type="EMBL" id="TWT83095.1"/>
    </source>
</evidence>
<accession>A0A5C5Z788</accession>